<dbReference type="VEuPathDB" id="FungiDB:GWK60_D00935"/>
<reference evidence="4 5" key="1">
    <citation type="submission" date="2015-10" db="EMBL/GenBank/DDBJ databases">
        <title>Draft genomes sequences of Candida glabrata isolates 1A, 1B, 2A, 2B, 3A and 3B.</title>
        <authorList>
            <person name="Haavelsrud O.E."/>
            <person name="Gaustad P."/>
        </authorList>
    </citation>
    <scope>NUCLEOTIDE SEQUENCE [LARGE SCALE GENOMIC DNA]</scope>
    <source>
        <strain evidence="4">910700640</strain>
    </source>
</reference>
<dbReference type="SUPFAM" id="SSF48371">
    <property type="entry name" value="ARM repeat"/>
    <property type="match status" value="1"/>
</dbReference>
<dbReference type="InterPro" id="IPR052616">
    <property type="entry name" value="SYO1-like"/>
</dbReference>
<dbReference type="GO" id="GO:0051082">
    <property type="term" value="F:unfolded protein binding"/>
    <property type="evidence" value="ECO:0007669"/>
    <property type="project" value="EnsemblFungi"/>
</dbReference>
<sequence length="619" mass="70195">MGRSKKRSRTSASRLNPLANPNSGGISKKDANLIERKLQPLIKNLNSVVPNERSMALSSATVLCEDAHMRKLLLKEKLIPTVTTKLLSDENTEIVVEAYGLLRNLCLEEGYDVAVHLWRSDIWTSILSGFEKLSDSLRALAAQDASEDTKKTTPQSKESRRLLFDFAENLLSLVIALCNGADSILEEVLTTQKLAELFTVLVNLLEYGIEKLPISVFNTILDLIYDFSSESFEFIETVSSDPTLSEFVKVLPTLKKEDHKSFNELTYVLIQGIYLQFLDMDMTYEQANEIIHTTCNAINGIDLVELEKNLSSITQDEDIANTVDSEVAAKIKEYTKKRALAHMQLQSIEITIDLITAIIEIIAAKFEQEHKRKLPESLSETLVSFVPLVFNKLASSFPARVLIGWNNLLWLYMSIDVNFYELPNNQHTLLWNFIKKEEGSDSKDISLKVSLMSVVWAMLKAATLQSEPLAVINQLGLNNSMAFVETIINEYKTCNEIELQQKCIGVLSSLALVQNQVEINRFIGHFFMEILTSKESDPLLLVEVTNFIFEIYSDSAYDYDTEVFVKDSFLQTLKEKVVPNLKERFKFVDRNKSPELKERATETFNILGSFINYKESEAH</sequence>
<dbReference type="VEuPathDB" id="FungiDB:CAGL0D00836g"/>
<dbReference type="InterPro" id="IPR011989">
    <property type="entry name" value="ARM-like"/>
</dbReference>
<dbReference type="CDD" id="cd13394">
    <property type="entry name" value="Syo1_like"/>
    <property type="match status" value="1"/>
</dbReference>
<dbReference type="VEuPathDB" id="FungiDB:GW608_D00935"/>
<evidence type="ECO:0000256" key="2">
    <source>
        <dbReference type="SAM" id="MobiDB-lite"/>
    </source>
</evidence>
<gene>
    <name evidence="4" type="ORF">AO440_000643</name>
</gene>
<name>A0A0W0CQQ1_CANGB</name>
<dbReference type="InterPro" id="IPR057990">
    <property type="entry name" value="TPR_SYO1"/>
</dbReference>
<evidence type="ECO:0000313" key="4">
    <source>
        <dbReference type="EMBL" id="KTB01709.1"/>
    </source>
</evidence>
<dbReference type="PANTHER" id="PTHR13347:SF1">
    <property type="entry name" value="HEAT REPEAT-CONTAINING PROTEIN 3"/>
    <property type="match status" value="1"/>
</dbReference>
<dbReference type="AlphaFoldDB" id="A0A0W0CQQ1"/>
<dbReference type="GO" id="GO:0042273">
    <property type="term" value="P:ribosomal large subunit biogenesis"/>
    <property type="evidence" value="ECO:0007669"/>
    <property type="project" value="EnsemblFungi"/>
</dbReference>
<dbReference type="Pfam" id="PF25567">
    <property type="entry name" value="TPR_SYO1"/>
    <property type="match status" value="1"/>
</dbReference>
<dbReference type="Gene3D" id="1.25.10.10">
    <property type="entry name" value="Leucine-rich Repeat Variant"/>
    <property type="match status" value="1"/>
</dbReference>
<protein>
    <submittedName>
        <fullName evidence="4">Synchronized import protein 1</fullName>
    </submittedName>
</protein>
<evidence type="ECO:0000259" key="3">
    <source>
        <dbReference type="Pfam" id="PF25567"/>
    </source>
</evidence>
<organism evidence="4 5">
    <name type="scientific">Candida glabrata</name>
    <name type="common">Yeast</name>
    <name type="synonym">Torulopsis glabrata</name>
    <dbReference type="NCBI Taxonomy" id="5478"/>
    <lineage>
        <taxon>Eukaryota</taxon>
        <taxon>Fungi</taxon>
        <taxon>Dikarya</taxon>
        <taxon>Ascomycota</taxon>
        <taxon>Saccharomycotina</taxon>
        <taxon>Saccharomycetes</taxon>
        <taxon>Saccharomycetales</taxon>
        <taxon>Saccharomycetaceae</taxon>
        <taxon>Nakaseomyces</taxon>
    </lineage>
</organism>
<evidence type="ECO:0000256" key="1">
    <source>
        <dbReference type="ARBA" id="ARBA00049983"/>
    </source>
</evidence>
<accession>A0A0W0CQQ1</accession>
<comment type="caution">
    <text evidence="4">The sequence shown here is derived from an EMBL/GenBank/DDBJ whole genome shotgun (WGS) entry which is preliminary data.</text>
</comment>
<proteinExistence type="inferred from homology"/>
<dbReference type="GO" id="GO:0006606">
    <property type="term" value="P:protein import into nucleus"/>
    <property type="evidence" value="ECO:0007669"/>
    <property type="project" value="EnsemblFungi"/>
</dbReference>
<dbReference type="VEuPathDB" id="FungiDB:B1J91_D00836g"/>
<dbReference type="EMBL" id="LLZZ01000130">
    <property type="protein sequence ID" value="KTB01709.1"/>
    <property type="molecule type" value="Genomic_DNA"/>
</dbReference>
<dbReference type="Proteomes" id="UP000054886">
    <property type="component" value="Unassembled WGS sequence"/>
</dbReference>
<comment type="similarity">
    <text evidence="1">Belongs to the nuclear import and ribosome assembly adapter family.</text>
</comment>
<feature type="region of interest" description="Disordered" evidence="2">
    <location>
        <begin position="1"/>
        <end position="28"/>
    </location>
</feature>
<dbReference type="InterPro" id="IPR016024">
    <property type="entry name" value="ARM-type_fold"/>
</dbReference>
<dbReference type="PANTHER" id="PTHR13347">
    <property type="entry name" value="HEAT REPEAT-CONTAINING PROTEIN 3"/>
    <property type="match status" value="1"/>
</dbReference>
<dbReference type="VEuPathDB" id="FungiDB:GVI51_D00715"/>
<feature type="domain" description="SYO1-like TPR repeats" evidence="3">
    <location>
        <begin position="430"/>
        <end position="617"/>
    </location>
</feature>
<evidence type="ECO:0000313" key="5">
    <source>
        <dbReference type="Proteomes" id="UP000054886"/>
    </source>
</evidence>